<keyword evidence="1" id="KW-0689">Ribosomal protein</keyword>
<proteinExistence type="predicted"/>
<dbReference type="Proteomes" id="UP001237207">
    <property type="component" value="Unassembled WGS sequence"/>
</dbReference>
<protein>
    <submittedName>
        <fullName evidence="1">Ribosomal protein L29</fullName>
    </submittedName>
</protein>
<evidence type="ECO:0000313" key="1">
    <source>
        <dbReference type="EMBL" id="MDQ0214781.1"/>
    </source>
</evidence>
<keyword evidence="2" id="KW-1185">Reference proteome</keyword>
<dbReference type="EMBL" id="JAUSUC010000010">
    <property type="protein sequence ID" value="MDQ0214781.1"/>
    <property type="molecule type" value="Genomic_DNA"/>
</dbReference>
<dbReference type="Pfam" id="PF26325">
    <property type="entry name" value="YhjD"/>
    <property type="match status" value="1"/>
</dbReference>
<name>A0AAJ1T134_9BACI</name>
<comment type="caution">
    <text evidence="1">The sequence shown here is derived from an EMBL/GenBank/DDBJ whole genome shotgun (WGS) entry which is preliminary data.</text>
</comment>
<reference evidence="1" key="1">
    <citation type="submission" date="2023-07" db="EMBL/GenBank/DDBJ databases">
        <title>Genomic Encyclopedia of Type Strains, Phase IV (KMG-IV): sequencing the most valuable type-strain genomes for metagenomic binning, comparative biology and taxonomic classification.</title>
        <authorList>
            <person name="Goeker M."/>
        </authorList>
    </citation>
    <scope>NUCLEOTIDE SEQUENCE</scope>
    <source>
        <strain evidence="1">DSM 23947</strain>
    </source>
</reference>
<sequence>MKGTVFMTRIPTNDRDLLEKAIYLPMLLIILNRDYTLIKNSPFKLPKPYLTWLSETMKAVQHDLAHVKTLMRKRRMKVEKLDSDDSFTMYLFHYKGYVEQHNYFNPRLRNKVEELLRFYLYERFQLPTNGEKTRQKK</sequence>
<evidence type="ECO:0000313" key="2">
    <source>
        <dbReference type="Proteomes" id="UP001237207"/>
    </source>
</evidence>
<dbReference type="InterPro" id="IPR058600">
    <property type="entry name" value="YhjD-like"/>
</dbReference>
<organism evidence="1 2">
    <name type="scientific">Oikeobacillus pervagus</name>
    <dbReference type="NCBI Taxonomy" id="1325931"/>
    <lineage>
        <taxon>Bacteria</taxon>
        <taxon>Bacillati</taxon>
        <taxon>Bacillota</taxon>
        <taxon>Bacilli</taxon>
        <taxon>Bacillales</taxon>
        <taxon>Bacillaceae</taxon>
        <taxon>Oikeobacillus</taxon>
    </lineage>
</organism>
<accession>A0AAJ1T134</accession>
<gene>
    <name evidence="1" type="ORF">J2S13_001178</name>
</gene>
<keyword evidence="1" id="KW-0687">Ribonucleoprotein</keyword>
<dbReference type="AlphaFoldDB" id="A0AAJ1T134"/>
<dbReference type="GO" id="GO:0005840">
    <property type="term" value="C:ribosome"/>
    <property type="evidence" value="ECO:0007669"/>
    <property type="project" value="UniProtKB-KW"/>
</dbReference>